<keyword evidence="3" id="KW-1185">Reference proteome</keyword>
<feature type="compositionally biased region" description="Basic and acidic residues" evidence="1">
    <location>
        <begin position="121"/>
        <end position="131"/>
    </location>
</feature>
<evidence type="ECO:0000313" key="2">
    <source>
        <dbReference type="EMBL" id="WOL19420.1"/>
    </source>
</evidence>
<sequence length="170" mass="17938">MKGFTAIAAAVVNTTSTAGISFTSESIRWRKTQRAVRTSAVVKLISRSLLAGALDPLKHLDLAAGNNLPSVRVVADLLEVIETGRRAPAMHGQNGDLWCLNGEGMRLVLVILSARSAAERSKRPRLDTLREEPEEGSAGGHADDDGGGGSNGGSRCLSGGARLEKEMDVY</sequence>
<name>A0AAQ3L2Z7_9LILI</name>
<organism evidence="2 3">
    <name type="scientific">Canna indica</name>
    <name type="common">Indian-shot</name>
    <dbReference type="NCBI Taxonomy" id="4628"/>
    <lineage>
        <taxon>Eukaryota</taxon>
        <taxon>Viridiplantae</taxon>
        <taxon>Streptophyta</taxon>
        <taxon>Embryophyta</taxon>
        <taxon>Tracheophyta</taxon>
        <taxon>Spermatophyta</taxon>
        <taxon>Magnoliopsida</taxon>
        <taxon>Liliopsida</taxon>
        <taxon>Zingiberales</taxon>
        <taxon>Cannaceae</taxon>
        <taxon>Canna</taxon>
    </lineage>
</organism>
<feature type="region of interest" description="Disordered" evidence="1">
    <location>
        <begin position="121"/>
        <end position="170"/>
    </location>
</feature>
<dbReference type="AlphaFoldDB" id="A0AAQ3L2Z7"/>
<dbReference type="Proteomes" id="UP001327560">
    <property type="component" value="Chromosome 9"/>
</dbReference>
<dbReference type="EMBL" id="CP136898">
    <property type="protein sequence ID" value="WOL19420.1"/>
    <property type="molecule type" value="Genomic_DNA"/>
</dbReference>
<evidence type="ECO:0000256" key="1">
    <source>
        <dbReference type="SAM" id="MobiDB-lite"/>
    </source>
</evidence>
<evidence type="ECO:0000313" key="3">
    <source>
        <dbReference type="Proteomes" id="UP001327560"/>
    </source>
</evidence>
<gene>
    <name evidence="2" type="ORF">Cni_G28218</name>
</gene>
<proteinExistence type="predicted"/>
<reference evidence="2 3" key="1">
    <citation type="submission" date="2023-10" db="EMBL/GenBank/DDBJ databases">
        <title>Chromosome-scale genome assembly provides insights into flower coloration mechanisms of Canna indica.</title>
        <authorList>
            <person name="Li C."/>
        </authorList>
    </citation>
    <scope>NUCLEOTIDE SEQUENCE [LARGE SCALE GENOMIC DNA]</scope>
    <source>
        <tissue evidence="2">Flower</tissue>
    </source>
</reference>
<protein>
    <submittedName>
        <fullName evidence="2">Uncharacterized protein</fullName>
    </submittedName>
</protein>
<accession>A0AAQ3L2Z7</accession>